<dbReference type="Gene3D" id="3.40.50.150">
    <property type="entry name" value="Vaccinia Virus protein VP39"/>
    <property type="match status" value="1"/>
</dbReference>
<dbReference type="InterPro" id="IPR013691">
    <property type="entry name" value="MeTrfase_14"/>
</dbReference>
<evidence type="ECO:0000259" key="1">
    <source>
        <dbReference type="Pfam" id="PF08484"/>
    </source>
</evidence>
<protein>
    <recommendedName>
        <fullName evidence="1">C-methyltransferase domain-containing protein</fullName>
    </recommendedName>
</protein>
<dbReference type="AlphaFoldDB" id="A0A382Y2L7"/>
<accession>A0A382Y2L7</accession>
<dbReference type="Pfam" id="PF08484">
    <property type="entry name" value="Methyltransf_14"/>
    <property type="match status" value="1"/>
</dbReference>
<gene>
    <name evidence="2" type="ORF">METZ01_LOCUS430224</name>
</gene>
<proteinExistence type="predicted"/>
<sequence length="266" mass="30511">SKEKINNFISILAKIKKTSKKKNPQILDIGSNDGSFLEIVKKKYPKVLGVEPTNTARNAIKKGINTIKKSLNFKLAKKILNKYSKFDFIIASNFFAQTNNLKEILKSIKLILDKKGLLIVEVQYLYELLLQKGFDSFHHEHIAYYTLSSITKLLEKYNLYVFDAEKLKVHGGMLRVYISLNKKPITKKMKKILASENDRNIINKIKNLNLFRIKFSNKLNKFFYNLKKKGKKIYGMGAAPRACVMLNSANLTKNEIDLVGEVSKSL</sequence>
<dbReference type="EMBL" id="UINC01172343">
    <property type="protein sequence ID" value="SVD77370.1"/>
    <property type="molecule type" value="Genomic_DNA"/>
</dbReference>
<feature type="non-terminal residue" evidence="2">
    <location>
        <position position="1"/>
    </location>
</feature>
<reference evidence="2" key="1">
    <citation type="submission" date="2018-05" db="EMBL/GenBank/DDBJ databases">
        <authorList>
            <person name="Lanie J.A."/>
            <person name="Ng W.-L."/>
            <person name="Kazmierczak K.M."/>
            <person name="Andrzejewski T.M."/>
            <person name="Davidsen T.M."/>
            <person name="Wayne K.J."/>
            <person name="Tettelin H."/>
            <person name="Glass J.I."/>
            <person name="Rusch D."/>
            <person name="Podicherti R."/>
            <person name="Tsui H.-C.T."/>
            <person name="Winkler M.E."/>
        </authorList>
    </citation>
    <scope>NUCLEOTIDE SEQUENCE</scope>
</reference>
<dbReference type="PANTHER" id="PTHR43861">
    <property type="entry name" value="TRANS-ACONITATE 2-METHYLTRANSFERASE-RELATED"/>
    <property type="match status" value="1"/>
</dbReference>
<dbReference type="Pfam" id="PF13489">
    <property type="entry name" value="Methyltransf_23"/>
    <property type="match status" value="1"/>
</dbReference>
<dbReference type="InterPro" id="IPR029063">
    <property type="entry name" value="SAM-dependent_MTases_sf"/>
</dbReference>
<feature type="non-terminal residue" evidence="2">
    <location>
        <position position="266"/>
    </location>
</feature>
<dbReference type="SUPFAM" id="SSF53335">
    <property type="entry name" value="S-adenosyl-L-methionine-dependent methyltransferases"/>
    <property type="match status" value="1"/>
</dbReference>
<name>A0A382Y2L7_9ZZZZ</name>
<dbReference type="PANTHER" id="PTHR43861:SF5">
    <property type="entry name" value="BLL5978 PROTEIN"/>
    <property type="match status" value="1"/>
</dbReference>
<feature type="domain" description="C-methyltransferase" evidence="1">
    <location>
        <begin position="169"/>
        <end position="263"/>
    </location>
</feature>
<organism evidence="2">
    <name type="scientific">marine metagenome</name>
    <dbReference type="NCBI Taxonomy" id="408172"/>
    <lineage>
        <taxon>unclassified sequences</taxon>
        <taxon>metagenomes</taxon>
        <taxon>ecological metagenomes</taxon>
    </lineage>
</organism>
<evidence type="ECO:0000313" key="2">
    <source>
        <dbReference type="EMBL" id="SVD77370.1"/>
    </source>
</evidence>